<evidence type="ECO:0000256" key="1">
    <source>
        <dbReference type="SAM" id="MobiDB-lite"/>
    </source>
</evidence>
<dbReference type="RefSeq" id="WP_356577341.1">
    <property type="nucleotide sequence ID" value="NZ_JBEXZP010000029.1"/>
</dbReference>
<proteinExistence type="predicted"/>
<reference evidence="2 3" key="1">
    <citation type="submission" date="2024-06" db="EMBL/GenBank/DDBJ databases">
        <title>The Natural Products Discovery Center: Release of the First 8490 Sequenced Strains for Exploring Actinobacteria Biosynthetic Diversity.</title>
        <authorList>
            <person name="Kalkreuter E."/>
            <person name="Kautsar S.A."/>
            <person name="Yang D."/>
            <person name="Bader C.D."/>
            <person name="Teijaro C.N."/>
            <person name="Fluegel L."/>
            <person name="Davis C.M."/>
            <person name="Simpson J.R."/>
            <person name="Lauterbach L."/>
            <person name="Steele A.D."/>
            <person name="Gui C."/>
            <person name="Meng S."/>
            <person name="Li G."/>
            <person name="Viehrig K."/>
            <person name="Ye F."/>
            <person name="Su P."/>
            <person name="Kiefer A.F."/>
            <person name="Nichols A."/>
            <person name="Cepeda A.J."/>
            <person name="Yan W."/>
            <person name="Fan B."/>
            <person name="Jiang Y."/>
            <person name="Adhikari A."/>
            <person name="Zheng C.-J."/>
            <person name="Schuster L."/>
            <person name="Cowan T.M."/>
            <person name="Smanski M.J."/>
            <person name="Chevrette M.G."/>
            <person name="De Carvalho L.P.S."/>
            <person name="Shen B."/>
        </authorList>
    </citation>
    <scope>NUCLEOTIDE SEQUENCE [LARGE SCALE GENOMIC DNA]</scope>
    <source>
        <strain evidence="2 3">NPDC006337</strain>
    </source>
</reference>
<dbReference type="Proteomes" id="UP001550378">
    <property type="component" value="Unassembled WGS sequence"/>
</dbReference>
<feature type="region of interest" description="Disordered" evidence="1">
    <location>
        <begin position="33"/>
        <end position="65"/>
    </location>
</feature>
<dbReference type="EMBL" id="JBEXZR010000006">
    <property type="protein sequence ID" value="MEU0707629.1"/>
    <property type="molecule type" value="Genomic_DNA"/>
</dbReference>
<evidence type="ECO:0000313" key="2">
    <source>
        <dbReference type="EMBL" id="MEU0707629.1"/>
    </source>
</evidence>
<protein>
    <submittedName>
        <fullName evidence="2">Uncharacterized protein</fullName>
    </submittedName>
</protein>
<keyword evidence="3" id="KW-1185">Reference proteome</keyword>
<gene>
    <name evidence="2" type="ORF">ABZ508_09675</name>
</gene>
<evidence type="ECO:0000313" key="3">
    <source>
        <dbReference type="Proteomes" id="UP001550378"/>
    </source>
</evidence>
<organism evidence="2 3">
    <name type="scientific">Streptomyces lavendulocolor</name>
    <dbReference type="NCBI Taxonomy" id="67316"/>
    <lineage>
        <taxon>Bacteria</taxon>
        <taxon>Bacillati</taxon>
        <taxon>Actinomycetota</taxon>
        <taxon>Actinomycetes</taxon>
        <taxon>Kitasatosporales</taxon>
        <taxon>Streptomycetaceae</taxon>
        <taxon>Streptomyces</taxon>
    </lineage>
</organism>
<accession>A0ABV2W269</accession>
<sequence>MSARKAAHALLVGACVDPAVQQQARAPPLLVLKSRTPSSEPGERRQVALMGRGQARDVVIDSREE</sequence>
<feature type="compositionally biased region" description="Basic and acidic residues" evidence="1">
    <location>
        <begin position="54"/>
        <end position="65"/>
    </location>
</feature>
<name>A0ABV2W269_9ACTN</name>
<comment type="caution">
    <text evidence="2">The sequence shown here is derived from an EMBL/GenBank/DDBJ whole genome shotgun (WGS) entry which is preliminary data.</text>
</comment>